<keyword evidence="3" id="KW-1185">Reference proteome</keyword>
<evidence type="ECO:0000313" key="3">
    <source>
        <dbReference type="Proteomes" id="UP000182658"/>
    </source>
</evidence>
<dbReference type="OrthoDB" id="674604at2759"/>
<reference evidence="2 3" key="1">
    <citation type="submission" date="2016-10" db="EMBL/GenBank/DDBJ databases">
        <title>Draft genome sequence of Coniochaeta ligniaria NRRL30616, a lignocellulolytic fungus for bioabatement of inhibitors in plant biomass hydrolysates.</title>
        <authorList>
            <consortium name="DOE Joint Genome Institute"/>
            <person name="Jimenez D.J."/>
            <person name="Hector R.E."/>
            <person name="Riley R."/>
            <person name="Sun H."/>
            <person name="Grigoriev I.V."/>
            <person name="Van Elsas J.D."/>
            <person name="Nichols N.N."/>
        </authorList>
    </citation>
    <scope>NUCLEOTIDE SEQUENCE [LARGE SCALE GENOMIC DNA]</scope>
    <source>
        <strain evidence="2 3">NRRL 30616</strain>
    </source>
</reference>
<dbReference type="Pfam" id="PF06985">
    <property type="entry name" value="HET"/>
    <property type="match status" value="1"/>
</dbReference>
<dbReference type="Proteomes" id="UP000182658">
    <property type="component" value="Unassembled WGS sequence"/>
</dbReference>
<dbReference type="PANTHER" id="PTHR10622">
    <property type="entry name" value="HET DOMAIN-CONTAINING PROTEIN"/>
    <property type="match status" value="1"/>
</dbReference>
<evidence type="ECO:0000313" key="2">
    <source>
        <dbReference type="EMBL" id="OIW34304.1"/>
    </source>
</evidence>
<dbReference type="STRING" id="1408157.A0A1J7JW66"/>
<proteinExistence type="predicted"/>
<gene>
    <name evidence="2" type="ORF">CONLIGDRAFT_626340</name>
</gene>
<name>A0A1J7JW66_9PEZI</name>
<dbReference type="InParanoid" id="A0A1J7JW66"/>
<dbReference type="AlphaFoldDB" id="A0A1J7JW66"/>
<evidence type="ECO:0000259" key="1">
    <source>
        <dbReference type="Pfam" id="PF06985"/>
    </source>
</evidence>
<accession>A0A1J7JW66</accession>
<dbReference type="EMBL" id="KV875093">
    <property type="protein sequence ID" value="OIW34304.1"/>
    <property type="molecule type" value="Genomic_DNA"/>
</dbReference>
<feature type="domain" description="Heterokaryon incompatibility" evidence="1">
    <location>
        <begin position="107"/>
        <end position="154"/>
    </location>
</feature>
<sequence length="607" mass="67984">MRLINVETMKMEEFYGSDIPLYLILSHTWTAEEISFQDYMWLLNHEEEVAEGIIDELPPKQRARVIAKAEALCQRSGYKKVLSFVKGAHQLLEQHMGSFTLSQAGDIPPLYVWVDTCCINKESSAELSEAINSMYEWYKRAHLCVAILSDVAGTESDPHGEFGKSRWFSRGWTLQELIAPVEVVFYNGTYELIGSRSKLTRSIAAVTSIDEDYLLRFGEGRSLSHATVAERMSWAAKRKTTRLEDEAYCLLGIFGVNMPLIYGEGAKAFARLQLEIIKASEDQTIFAWGYNRSVQYWSSLGVFAPSVSHFSDCGRLAITRRLQSRQDTNPPFEMTNIGLRINLSLFKVSEGIGKIYAILPVADKGRGHICVPVTWREPPQGPIHNIPNGAVIDRLTQEQPVACNTYGLLVKNLMAVVERSVILRSVPQPGHGPPWADPSSQFTVAIKFEPWNCALETWAPNVEVDPYGEPGLGMIQLRGSSNKYQWNDWPLFVRARSLSPTAKEELIAISFSITPVRVNWIRKFDWDSIRGLATPAVQSLLGLYVSSLQPGGPEMRSASWPQSSSKGGIDFRLKSIRWRSPSNPGSPLATDLVSPEFSFTVHNKSSV</sequence>
<organism evidence="2 3">
    <name type="scientific">Coniochaeta ligniaria NRRL 30616</name>
    <dbReference type="NCBI Taxonomy" id="1408157"/>
    <lineage>
        <taxon>Eukaryota</taxon>
        <taxon>Fungi</taxon>
        <taxon>Dikarya</taxon>
        <taxon>Ascomycota</taxon>
        <taxon>Pezizomycotina</taxon>
        <taxon>Sordariomycetes</taxon>
        <taxon>Sordariomycetidae</taxon>
        <taxon>Coniochaetales</taxon>
        <taxon>Coniochaetaceae</taxon>
        <taxon>Coniochaeta</taxon>
    </lineage>
</organism>
<protein>
    <recommendedName>
        <fullName evidence="1">Heterokaryon incompatibility domain-containing protein</fullName>
    </recommendedName>
</protein>
<dbReference type="InterPro" id="IPR010730">
    <property type="entry name" value="HET"/>
</dbReference>
<dbReference type="PANTHER" id="PTHR10622:SF10">
    <property type="entry name" value="HET DOMAIN-CONTAINING PROTEIN"/>
    <property type="match status" value="1"/>
</dbReference>